<dbReference type="Proteomes" id="UP001437256">
    <property type="component" value="Unassembled WGS sequence"/>
</dbReference>
<sequence>MSRVSSQGSILAQQTPVVPLVPSTVHSFDFVLRASHFELRNVTESRERNWADDPFREDEDLTELSDSEVEAELEAPAPALPFKQKTVPLAPLSTVTKRKGPPDGQSYNNKKRARTRKAQKAQEQENESDSPSSRAIEQAIKPSQSTSVLLHACELDAAYGAHTGKLGTKKMGSLKRREAEYDVDDLVKEGFNHVKWDGVTPMPIVEASNRIISCLVGRPNCKSYLQDTEIAHQGMMSEGEQAELTPKGHNTVCGKRGGFPAFTTGVTMGMGSKTPVLLAPEKQQKGMGGILQRLMNMTAFKRISEYQNAAFKLWGLRLYKKYKTTMDFVYEHPKLSHPARNFSDNNVFAAAAFNFGGKVRTFKHRDHLNWAFGWCAITALGKFNPNRSARLVLWELKLVIDFPSGSTVLIPSAVITHSNTRIAEGDERTSFTQYTAGAIFRWAENGGMTEGELKEFDLNAWLEMKDRKKGAASECIQLYSTLEELLVHAYSN</sequence>
<accession>A0ABR2ZJU5</accession>
<evidence type="ECO:0000313" key="2">
    <source>
        <dbReference type="EMBL" id="KAL0061008.1"/>
    </source>
</evidence>
<evidence type="ECO:0000256" key="1">
    <source>
        <dbReference type="SAM" id="MobiDB-lite"/>
    </source>
</evidence>
<gene>
    <name evidence="2" type="ORF">AAF712_012181</name>
</gene>
<protein>
    <submittedName>
        <fullName evidence="2">Uncharacterized protein</fullName>
    </submittedName>
</protein>
<dbReference type="EMBL" id="JBBXMP010000151">
    <property type="protein sequence ID" value="KAL0061008.1"/>
    <property type="molecule type" value="Genomic_DNA"/>
</dbReference>
<keyword evidence="3" id="KW-1185">Reference proteome</keyword>
<reference evidence="2 3" key="1">
    <citation type="submission" date="2024-05" db="EMBL/GenBank/DDBJ databases">
        <title>A draft genome resource for the thread blight pathogen Marasmius tenuissimus strain MS-2.</title>
        <authorList>
            <person name="Yulfo-Soto G.E."/>
            <person name="Baruah I.K."/>
            <person name="Amoako-Attah I."/>
            <person name="Bukari Y."/>
            <person name="Meinhardt L.W."/>
            <person name="Bailey B.A."/>
            <person name="Cohen S.P."/>
        </authorList>
    </citation>
    <scope>NUCLEOTIDE SEQUENCE [LARGE SCALE GENOMIC DNA]</scope>
    <source>
        <strain evidence="2 3">MS-2</strain>
    </source>
</reference>
<proteinExistence type="predicted"/>
<name>A0ABR2ZJU5_9AGAR</name>
<feature type="compositionally biased region" description="Acidic residues" evidence="1">
    <location>
        <begin position="55"/>
        <end position="73"/>
    </location>
</feature>
<dbReference type="Gene3D" id="3.60.130.30">
    <property type="match status" value="1"/>
</dbReference>
<evidence type="ECO:0000313" key="3">
    <source>
        <dbReference type="Proteomes" id="UP001437256"/>
    </source>
</evidence>
<feature type="region of interest" description="Disordered" evidence="1">
    <location>
        <begin position="50"/>
        <end position="135"/>
    </location>
</feature>
<organism evidence="2 3">
    <name type="scientific">Marasmius tenuissimus</name>
    <dbReference type="NCBI Taxonomy" id="585030"/>
    <lineage>
        <taxon>Eukaryota</taxon>
        <taxon>Fungi</taxon>
        <taxon>Dikarya</taxon>
        <taxon>Basidiomycota</taxon>
        <taxon>Agaricomycotina</taxon>
        <taxon>Agaricomycetes</taxon>
        <taxon>Agaricomycetidae</taxon>
        <taxon>Agaricales</taxon>
        <taxon>Marasmiineae</taxon>
        <taxon>Marasmiaceae</taxon>
        <taxon>Marasmius</taxon>
    </lineage>
</organism>
<feature type="compositionally biased region" description="Basic residues" evidence="1">
    <location>
        <begin position="109"/>
        <end position="119"/>
    </location>
</feature>
<comment type="caution">
    <text evidence="2">The sequence shown here is derived from an EMBL/GenBank/DDBJ whole genome shotgun (WGS) entry which is preliminary data.</text>
</comment>